<evidence type="ECO:0000313" key="3">
    <source>
        <dbReference type="Proteomes" id="UP001497516"/>
    </source>
</evidence>
<dbReference type="Proteomes" id="UP001497516">
    <property type="component" value="Chromosome 7"/>
</dbReference>
<reference evidence="2 3" key="1">
    <citation type="submission" date="2024-04" db="EMBL/GenBank/DDBJ databases">
        <authorList>
            <person name="Fracassetti M."/>
        </authorList>
    </citation>
    <scope>NUCLEOTIDE SEQUENCE [LARGE SCALE GENOMIC DNA]</scope>
</reference>
<feature type="region of interest" description="Disordered" evidence="1">
    <location>
        <begin position="1"/>
        <end position="70"/>
    </location>
</feature>
<feature type="compositionally biased region" description="Low complexity" evidence="1">
    <location>
        <begin position="23"/>
        <end position="35"/>
    </location>
</feature>
<evidence type="ECO:0000256" key="1">
    <source>
        <dbReference type="SAM" id="MobiDB-lite"/>
    </source>
</evidence>
<dbReference type="EMBL" id="OZ034820">
    <property type="protein sequence ID" value="CAL1401907.1"/>
    <property type="molecule type" value="Genomic_DNA"/>
</dbReference>
<feature type="compositionally biased region" description="Basic residues" evidence="1">
    <location>
        <begin position="1"/>
        <end position="15"/>
    </location>
</feature>
<organism evidence="2 3">
    <name type="scientific">Linum trigynum</name>
    <dbReference type="NCBI Taxonomy" id="586398"/>
    <lineage>
        <taxon>Eukaryota</taxon>
        <taxon>Viridiplantae</taxon>
        <taxon>Streptophyta</taxon>
        <taxon>Embryophyta</taxon>
        <taxon>Tracheophyta</taxon>
        <taxon>Spermatophyta</taxon>
        <taxon>Magnoliopsida</taxon>
        <taxon>eudicotyledons</taxon>
        <taxon>Gunneridae</taxon>
        <taxon>Pentapetalae</taxon>
        <taxon>rosids</taxon>
        <taxon>fabids</taxon>
        <taxon>Malpighiales</taxon>
        <taxon>Linaceae</taxon>
        <taxon>Linum</taxon>
    </lineage>
</organism>
<evidence type="ECO:0000313" key="2">
    <source>
        <dbReference type="EMBL" id="CAL1401907.1"/>
    </source>
</evidence>
<proteinExistence type="predicted"/>
<accession>A0AAV2FV52</accession>
<protein>
    <submittedName>
        <fullName evidence="2">Uncharacterized protein</fullName>
    </submittedName>
</protein>
<keyword evidence="3" id="KW-1185">Reference proteome</keyword>
<dbReference type="AlphaFoldDB" id="A0AAV2FV52"/>
<name>A0AAV2FV52_9ROSI</name>
<gene>
    <name evidence="2" type="ORF">LTRI10_LOCUS41944</name>
</gene>
<sequence>MSGRRRSSRTHRRFKLSGDRTRPGSSPSSSGSLPRGARRGGTGSPWRRPAHQWSAGVPATQPEGDCEGVTGRLGAVAVGGVELPHQLCVSGLLDGQQCLPIPVADGGGDLVQAVQLLEDSPLQMVVALEYSASDLAELVGVIRVQAQVLHE</sequence>